<dbReference type="EMBL" id="JBICBT010000582">
    <property type="protein sequence ID" value="KAL3108823.1"/>
    <property type="molecule type" value="Genomic_DNA"/>
</dbReference>
<keyword evidence="2" id="KW-1185">Reference proteome</keyword>
<evidence type="ECO:0000313" key="1">
    <source>
        <dbReference type="EMBL" id="KAL3108823.1"/>
    </source>
</evidence>
<proteinExistence type="predicted"/>
<protein>
    <submittedName>
        <fullName evidence="1">Uncharacterized protein</fullName>
    </submittedName>
</protein>
<dbReference type="Proteomes" id="UP001620626">
    <property type="component" value="Unassembled WGS sequence"/>
</dbReference>
<organism evidence="1 2">
    <name type="scientific">Heterodera trifolii</name>
    <dbReference type="NCBI Taxonomy" id="157864"/>
    <lineage>
        <taxon>Eukaryota</taxon>
        <taxon>Metazoa</taxon>
        <taxon>Ecdysozoa</taxon>
        <taxon>Nematoda</taxon>
        <taxon>Chromadorea</taxon>
        <taxon>Rhabditida</taxon>
        <taxon>Tylenchina</taxon>
        <taxon>Tylenchomorpha</taxon>
        <taxon>Tylenchoidea</taxon>
        <taxon>Heteroderidae</taxon>
        <taxon>Heteroderinae</taxon>
        <taxon>Heterodera</taxon>
    </lineage>
</organism>
<sequence>MPKILPNELILEVNNFTKFIRKWTNCRVSFAFDKFLLEKMGAWLIQMKKIAQLCAQSIDDLCITINSVADDQTKLAAATGAYNGLKKFIDQLPNLPSPPALAELSLDEEEDYAVSVLNKCSDLVRMCCQFHRSSAAALGRLNDYITGFKDAYATAQLCAQSIDDLCITINSVADDQTKLAAATGAYNGLKKFIDQLPNLPSPPALAELSLDEEEDYAVSVLNKCSDLVRMCCQFHRSSAAALGRLNDYITGFKDAYATAQLCAQSIDDLCITINSVADDQTKLAAATGLKKFIDQLPNLPSPPALAELSLDEEEDYAVSVLNKCSDLVRMCCQFHRSSAAALGRLNDYITGFKDAYATV</sequence>
<evidence type="ECO:0000313" key="2">
    <source>
        <dbReference type="Proteomes" id="UP001620626"/>
    </source>
</evidence>
<comment type="caution">
    <text evidence="1">The sequence shown here is derived from an EMBL/GenBank/DDBJ whole genome shotgun (WGS) entry which is preliminary data.</text>
</comment>
<name>A0ABD2L112_9BILA</name>
<accession>A0ABD2L112</accession>
<gene>
    <name evidence="1" type="ORF">niasHT_014999</name>
</gene>
<dbReference type="AlphaFoldDB" id="A0ABD2L112"/>
<reference evidence="1 2" key="1">
    <citation type="submission" date="2024-10" db="EMBL/GenBank/DDBJ databases">
        <authorList>
            <person name="Kim D."/>
        </authorList>
    </citation>
    <scope>NUCLEOTIDE SEQUENCE [LARGE SCALE GENOMIC DNA]</scope>
    <source>
        <strain evidence="1">BH-2024</strain>
    </source>
</reference>